<organism evidence="2 3">
    <name type="scientific">Prescottella soli</name>
    <dbReference type="NCBI Taxonomy" id="1543852"/>
    <lineage>
        <taxon>Bacteria</taxon>
        <taxon>Bacillati</taxon>
        <taxon>Actinomycetota</taxon>
        <taxon>Actinomycetes</taxon>
        <taxon>Mycobacteriales</taxon>
        <taxon>Nocardiaceae</taxon>
        <taxon>Prescottella</taxon>
    </lineage>
</organism>
<keyword evidence="1" id="KW-0732">Signal</keyword>
<proteinExistence type="predicted"/>
<accession>A0ABW9FNN4</accession>
<evidence type="ECO:0000313" key="3">
    <source>
        <dbReference type="Proteomes" id="UP001629744"/>
    </source>
</evidence>
<sequence>MRTVWQWIGRHQFFTMMVISMTALGGAAALSTTATMEPATRTGCTIDAINEPPGAKRDTLVKTSCGGVRSSNRSITDQLQVGGTYDFGVTERTTLWWTYTSIDTARPSR</sequence>
<evidence type="ECO:0000256" key="1">
    <source>
        <dbReference type="SAM" id="SignalP"/>
    </source>
</evidence>
<protein>
    <recommendedName>
        <fullName evidence="4">Secreted protein</fullName>
    </recommendedName>
</protein>
<evidence type="ECO:0008006" key="4">
    <source>
        <dbReference type="Google" id="ProtNLM"/>
    </source>
</evidence>
<name>A0ABW9FNN4_9NOCA</name>
<gene>
    <name evidence="2" type="ORF">ABEU19_000637</name>
</gene>
<feature type="chain" id="PRO_5047071480" description="Secreted protein" evidence="1">
    <location>
        <begin position="26"/>
        <end position="109"/>
    </location>
</feature>
<reference evidence="2 3" key="1">
    <citation type="submission" date="2023-11" db="EMBL/GenBank/DDBJ databases">
        <authorList>
            <person name="Val-Calvo J."/>
            <person name="Scortti M."/>
            <person name="Vazquez-Boland J."/>
        </authorList>
    </citation>
    <scope>NUCLEOTIDE SEQUENCE [LARGE SCALE GENOMIC DNA]</scope>
    <source>
        <strain evidence="2 3">DSM 46662</strain>
    </source>
</reference>
<dbReference type="EMBL" id="JBDLNU010000001">
    <property type="protein sequence ID" value="MFM1727186.1"/>
    <property type="molecule type" value="Genomic_DNA"/>
</dbReference>
<dbReference type="Proteomes" id="UP001629744">
    <property type="component" value="Unassembled WGS sequence"/>
</dbReference>
<dbReference type="RefSeq" id="WP_408585906.1">
    <property type="nucleotide sequence ID" value="NZ_JBDLNU010000001.1"/>
</dbReference>
<keyword evidence="3" id="KW-1185">Reference proteome</keyword>
<evidence type="ECO:0000313" key="2">
    <source>
        <dbReference type="EMBL" id="MFM1727186.1"/>
    </source>
</evidence>
<comment type="caution">
    <text evidence="2">The sequence shown here is derived from an EMBL/GenBank/DDBJ whole genome shotgun (WGS) entry which is preliminary data.</text>
</comment>
<feature type="signal peptide" evidence="1">
    <location>
        <begin position="1"/>
        <end position="25"/>
    </location>
</feature>